<dbReference type="EMBL" id="SAXY01000007">
    <property type="protein sequence ID" value="TXJ47072.1"/>
    <property type="molecule type" value="Genomic_DNA"/>
</dbReference>
<dbReference type="SUPFAM" id="SSF52833">
    <property type="entry name" value="Thioredoxin-like"/>
    <property type="match status" value="1"/>
</dbReference>
<evidence type="ECO:0000256" key="5">
    <source>
        <dbReference type="RuleBase" id="RU000499"/>
    </source>
</evidence>
<comment type="caution">
    <text evidence="7">The sequence shown here is derived from an EMBL/GenBank/DDBJ whole genome shotgun (WGS) entry which is preliminary data.</text>
</comment>
<dbReference type="PRINTS" id="PR01011">
    <property type="entry name" value="GLUTPROXDASE"/>
</dbReference>
<feature type="active site" evidence="4">
    <location>
        <position position="35"/>
    </location>
</feature>
<comment type="similarity">
    <text evidence="1 5">Belongs to the glutathione peroxidase family.</text>
</comment>
<dbReference type="Proteomes" id="UP000323176">
    <property type="component" value="Unassembled WGS sequence"/>
</dbReference>
<dbReference type="PROSITE" id="PS00763">
    <property type="entry name" value="GLUTATHIONE_PEROXID_2"/>
    <property type="match status" value="1"/>
</dbReference>
<dbReference type="PROSITE" id="PS51352">
    <property type="entry name" value="THIOREDOXIN_2"/>
    <property type="match status" value="1"/>
</dbReference>
<evidence type="ECO:0000256" key="1">
    <source>
        <dbReference type="ARBA" id="ARBA00006926"/>
    </source>
</evidence>
<evidence type="ECO:0000256" key="4">
    <source>
        <dbReference type="PIRSR" id="PIRSR000303-1"/>
    </source>
</evidence>
<dbReference type="GO" id="GO:0004601">
    <property type="term" value="F:peroxidase activity"/>
    <property type="evidence" value="ECO:0007669"/>
    <property type="project" value="UniProtKB-KW"/>
</dbReference>
<dbReference type="Gene3D" id="3.40.30.10">
    <property type="entry name" value="Glutaredoxin"/>
    <property type="match status" value="1"/>
</dbReference>
<evidence type="ECO:0000259" key="6">
    <source>
        <dbReference type="PROSITE" id="PS51352"/>
    </source>
</evidence>
<dbReference type="InterPro" id="IPR013766">
    <property type="entry name" value="Thioredoxin_domain"/>
</dbReference>
<dbReference type="PANTHER" id="PTHR11592">
    <property type="entry name" value="GLUTATHIONE PEROXIDASE"/>
    <property type="match status" value="1"/>
</dbReference>
<organism evidence="7 8">
    <name type="scientific">Brachyspira pilosicoli</name>
    <name type="common">Serpulina pilosicoli</name>
    <dbReference type="NCBI Taxonomy" id="52584"/>
    <lineage>
        <taxon>Bacteria</taxon>
        <taxon>Pseudomonadati</taxon>
        <taxon>Spirochaetota</taxon>
        <taxon>Spirochaetia</taxon>
        <taxon>Brachyspirales</taxon>
        <taxon>Brachyspiraceae</taxon>
        <taxon>Brachyspira</taxon>
    </lineage>
</organism>
<evidence type="ECO:0000256" key="3">
    <source>
        <dbReference type="ARBA" id="ARBA00023002"/>
    </source>
</evidence>
<dbReference type="PIRSF" id="PIRSF000303">
    <property type="entry name" value="Glutathion_perox"/>
    <property type="match status" value="1"/>
</dbReference>
<protein>
    <recommendedName>
        <fullName evidence="5">Glutathione peroxidase</fullName>
    </recommendedName>
</protein>
<dbReference type="InterPro" id="IPR036249">
    <property type="entry name" value="Thioredoxin-like_sf"/>
</dbReference>
<dbReference type="FunFam" id="3.40.30.10:FF:000010">
    <property type="entry name" value="Glutathione peroxidase"/>
    <property type="match status" value="1"/>
</dbReference>
<accession>A0A5C8FCV9</accession>
<dbReference type="Pfam" id="PF00255">
    <property type="entry name" value="GSHPx"/>
    <property type="match status" value="1"/>
</dbReference>
<evidence type="ECO:0000313" key="7">
    <source>
        <dbReference type="EMBL" id="TXJ47072.1"/>
    </source>
</evidence>
<dbReference type="InterPro" id="IPR029760">
    <property type="entry name" value="GPX_CS"/>
</dbReference>
<proteinExistence type="inferred from homology"/>
<dbReference type="AlphaFoldDB" id="A0A5C8FCV9"/>
<gene>
    <name evidence="7" type="ORF">EPJ72_00765</name>
</gene>
<dbReference type="CDD" id="cd00340">
    <property type="entry name" value="GSH_Peroxidase"/>
    <property type="match status" value="1"/>
</dbReference>
<keyword evidence="2 5" id="KW-0575">Peroxidase</keyword>
<dbReference type="PANTHER" id="PTHR11592:SF78">
    <property type="entry name" value="GLUTATHIONE PEROXIDASE"/>
    <property type="match status" value="1"/>
</dbReference>
<sequence length="161" mass="18754">MSIYDYTVKDAEGKDVKLKKYEGKVLLIINSATKCGFTKQYSALQDLYKKYKKDGFEILDFPCNQFGGQAKEPIEEIAEFRKEKYGITFKLFDKVKVNSKNADPLFTYLRTEKPTEEGVDKIRWNFGKFLIDRQGNIVGRYDPRVKPEELDEIVGELLKKE</sequence>
<dbReference type="OrthoDB" id="9809733at2"/>
<evidence type="ECO:0000313" key="8">
    <source>
        <dbReference type="Proteomes" id="UP000323176"/>
    </source>
</evidence>
<dbReference type="GO" id="GO:0034599">
    <property type="term" value="P:cellular response to oxidative stress"/>
    <property type="evidence" value="ECO:0007669"/>
    <property type="project" value="TreeGrafter"/>
</dbReference>
<dbReference type="InterPro" id="IPR000889">
    <property type="entry name" value="Glutathione_peroxidase"/>
</dbReference>
<feature type="domain" description="Thioredoxin" evidence="6">
    <location>
        <begin position="1"/>
        <end position="159"/>
    </location>
</feature>
<dbReference type="PROSITE" id="PS51355">
    <property type="entry name" value="GLUTATHIONE_PEROXID_3"/>
    <property type="match status" value="1"/>
</dbReference>
<reference evidence="7 8" key="1">
    <citation type="journal article" date="1992" name="Lakartidningen">
        <title>[Penicillin V and not amoxicillin is the first choice preparation in acute otitis].</title>
        <authorList>
            <person name="Kamme C."/>
            <person name="Lundgren K."/>
            <person name="Prellner K."/>
        </authorList>
    </citation>
    <scope>NUCLEOTIDE SEQUENCE [LARGE SCALE GENOMIC DNA]</scope>
    <source>
        <strain evidence="7 8">PC5538III-hc</strain>
    </source>
</reference>
<name>A0A5C8FCV9_BRAPL</name>
<evidence type="ECO:0000256" key="2">
    <source>
        <dbReference type="ARBA" id="ARBA00022559"/>
    </source>
</evidence>
<keyword evidence="3 5" id="KW-0560">Oxidoreductase</keyword>